<keyword evidence="1" id="KW-0732">Signal</keyword>
<evidence type="ECO:0000313" key="3">
    <source>
        <dbReference type="Proteomes" id="UP000011782"/>
    </source>
</evidence>
<dbReference type="AlphaFoldDB" id="M3ILL2"/>
<protein>
    <submittedName>
        <fullName evidence="2">TonB-dependent receptor domain-containing protein</fullName>
    </submittedName>
</protein>
<keyword evidence="2" id="KW-0675">Receptor</keyword>
<organism evidence="2 3">
    <name type="scientific">Campylobacter showae CC57C</name>
    <dbReference type="NCBI Taxonomy" id="1073353"/>
    <lineage>
        <taxon>Bacteria</taxon>
        <taxon>Pseudomonadati</taxon>
        <taxon>Campylobacterota</taxon>
        <taxon>Epsilonproteobacteria</taxon>
        <taxon>Campylobacterales</taxon>
        <taxon>Campylobacteraceae</taxon>
        <taxon>Campylobacter</taxon>
    </lineage>
</organism>
<evidence type="ECO:0000313" key="2">
    <source>
        <dbReference type="EMBL" id="EMG31016.1"/>
    </source>
</evidence>
<dbReference type="STRING" id="1073353.H740_03457"/>
<feature type="chain" id="PRO_5004034878" evidence="1">
    <location>
        <begin position="19"/>
        <end position="85"/>
    </location>
</feature>
<comment type="caution">
    <text evidence="2">The sequence shown here is derived from an EMBL/GenBank/DDBJ whole genome shotgun (WGS) entry which is preliminary data.</text>
</comment>
<evidence type="ECO:0000256" key="1">
    <source>
        <dbReference type="SAM" id="SignalP"/>
    </source>
</evidence>
<accession>M3ILL2</accession>
<feature type="non-terminal residue" evidence="2">
    <location>
        <position position="85"/>
    </location>
</feature>
<feature type="signal peptide" evidence="1">
    <location>
        <begin position="1"/>
        <end position="18"/>
    </location>
</feature>
<name>M3ILL2_9BACT</name>
<sequence>MRLAISLAAAATALLANGANPDVINPIKDFTPPPPYTPNVAQSAFPENQFDRAPRDDYFFVTDLLDNSMDKFHVAGGFYGRTFYG</sequence>
<proteinExistence type="predicted"/>
<dbReference type="EMBL" id="AOTD01000086">
    <property type="protein sequence ID" value="EMG31016.1"/>
    <property type="molecule type" value="Genomic_DNA"/>
</dbReference>
<reference evidence="2 3" key="1">
    <citation type="submission" date="2013-02" db="EMBL/GenBank/DDBJ databases">
        <title>Co-occurrence of anaerobic bacteria in colorectal carcinomas.</title>
        <authorList>
            <person name="Holt R.A."/>
            <person name="Warren R.L."/>
            <person name="Allen-Vercoe E."/>
            <person name="Pleasance S."/>
            <person name="Freeman D.J."/>
            <person name="Watson P."/>
            <person name="Moore R."/>
            <person name="Cochrane K."/>
        </authorList>
    </citation>
    <scope>NUCLEOTIDE SEQUENCE [LARGE SCALE GENOMIC DNA]</scope>
    <source>
        <strain evidence="2 3">CC57C</strain>
    </source>
</reference>
<dbReference type="Proteomes" id="UP000011782">
    <property type="component" value="Unassembled WGS sequence"/>
</dbReference>
<gene>
    <name evidence="2" type="ORF">H740_03457</name>
</gene>